<dbReference type="Gene3D" id="3.90.550.10">
    <property type="entry name" value="Spore Coat Polysaccharide Biosynthesis Protein SpsA, Chain A"/>
    <property type="match status" value="1"/>
</dbReference>
<dbReference type="GO" id="GO:0016740">
    <property type="term" value="F:transferase activity"/>
    <property type="evidence" value="ECO:0007669"/>
    <property type="project" value="UniProtKB-KW"/>
</dbReference>
<evidence type="ECO:0000313" key="3">
    <source>
        <dbReference type="Proteomes" id="UP000321168"/>
    </source>
</evidence>
<reference evidence="2 3" key="1">
    <citation type="submission" date="2019-08" db="EMBL/GenBank/DDBJ databases">
        <title>Genome of Luteibaculum oceani JCM 18817.</title>
        <authorList>
            <person name="Bowman J.P."/>
        </authorList>
    </citation>
    <scope>NUCLEOTIDE SEQUENCE [LARGE SCALE GENOMIC DNA]</scope>
    <source>
        <strain evidence="2 3">JCM 18817</strain>
    </source>
</reference>
<keyword evidence="2" id="KW-0808">Transferase</keyword>
<evidence type="ECO:0000259" key="1">
    <source>
        <dbReference type="Pfam" id="PF00535"/>
    </source>
</evidence>
<dbReference type="InterPro" id="IPR001173">
    <property type="entry name" value="Glyco_trans_2-like"/>
</dbReference>
<dbReference type="InterPro" id="IPR050834">
    <property type="entry name" value="Glycosyltransf_2"/>
</dbReference>
<sequence>MDKVESFKQNCSNSICSVIVTVYNKEKYVLDCLNSIYNQTYRPLELIVVDDGSTDRSKIEIQKWIDSLKIDNSEFKVKFISRQNRGAPYSRNEAFINSIGEFIQEVGGDDLISINKVEYSIEILKNNKSVDCVWAPIERFDGDDCPKLSISENDLQYSILKKNLTNPFEPEFIPSAALFRRRILAKVGPWNENLKRWQDLDYQVRIMNEVDFLAKVNCGMYFFRQHNDGRISDFYNKPDGIDLGLESLKEVQNSLKAGGFKFSFNVQRCLYEFYINLFLSSVFHGLRHKSVKVLQELLKTKVTGNLRLKAVLLYVGTLALPSSRLKCIIKNYLSK</sequence>
<dbReference type="Proteomes" id="UP000321168">
    <property type="component" value="Unassembled WGS sequence"/>
</dbReference>
<name>A0A5C6V9L3_9FLAO</name>
<evidence type="ECO:0000313" key="2">
    <source>
        <dbReference type="EMBL" id="TXC81404.1"/>
    </source>
</evidence>
<dbReference type="SUPFAM" id="SSF53448">
    <property type="entry name" value="Nucleotide-diphospho-sugar transferases"/>
    <property type="match status" value="1"/>
</dbReference>
<feature type="domain" description="Glycosyltransferase 2-like" evidence="1">
    <location>
        <begin position="17"/>
        <end position="187"/>
    </location>
</feature>
<keyword evidence="3" id="KW-1185">Reference proteome</keyword>
<dbReference type="PANTHER" id="PTHR43685">
    <property type="entry name" value="GLYCOSYLTRANSFERASE"/>
    <property type="match status" value="1"/>
</dbReference>
<dbReference type="RefSeq" id="WP_147014126.1">
    <property type="nucleotide sequence ID" value="NZ_VORB01000004.1"/>
</dbReference>
<dbReference type="PANTHER" id="PTHR43685:SF11">
    <property type="entry name" value="GLYCOSYLTRANSFERASE TAGX-RELATED"/>
    <property type="match status" value="1"/>
</dbReference>
<dbReference type="EMBL" id="VORB01000004">
    <property type="protein sequence ID" value="TXC81404.1"/>
    <property type="molecule type" value="Genomic_DNA"/>
</dbReference>
<gene>
    <name evidence="2" type="ORF">FRX97_05200</name>
</gene>
<comment type="caution">
    <text evidence="2">The sequence shown here is derived from an EMBL/GenBank/DDBJ whole genome shotgun (WGS) entry which is preliminary data.</text>
</comment>
<protein>
    <submittedName>
        <fullName evidence="2">Glycosyltransferase family 2 protein</fullName>
    </submittedName>
</protein>
<organism evidence="2 3">
    <name type="scientific">Luteibaculum oceani</name>
    <dbReference type="NCBI Taxonomy" id="1294296"/>
    <lineage>
        <taxon>Bacteria</taxon>
        <taxon>Pseudomonadati</taxon>
        <taxon>Bacteroidota</taxon>
        <taxon>Flavobacteriia</taxon>
        <taxon>Flavobacteriales</taxon>
        <taxon>Luteibaculaceae</taxon>
        <taxon>Luteibaculum</taxon>
    </lineage>
</organism>
<accession>A0A5C6V9L3</accession>
<dbReference type="OrthoDB" id="9815829at2"/>
<proteinExistence type="predicted"/>
<dbReference type="AlphaFoldDB" id="A0A5C6V9L3"/>
<dbReference type="Pfam" id="PF00535">
    <property type="entry name" value="Glycos_transf_2"/>
    <property type="match status" value="1"/>
</dbReference>
<dbReference type="InterPro" id="IPR029044">
    <property type="entry name" value="Nucleotide-diphossugar_trans"/>
</dbReference>
<dbReference type="CDD" id="cd00761">
    <property type="entry name" value="Glyco_tranf_GTA_type"/>
    <property type="match status" value="1"/>
</dbReference>